<comment type="caution">
    <text evidence="2">The sequence shown here is derived from an EMBL/GenBank/DDBJ whole genome shotgun (WGS) entry which is preliminary data.</text>
</comment>
<evidence type="ECO:0000313" key="2">
    <source>
        <dbReference type="EMBL" id="CAE6479414.1"/>
    </source>
</evidence>
<accession>A0A8H3CGS2</accession>
<dbReference type="Proteomes" id="UP000663831">
    <property type="component" value="Unassembled WGS sequence"/>
</dbReference>
<feature type="domain" description="DUF6593" evidence="1">
    <location>
        <begin position="9"/>
        <end position="154"/>
    </location>
</feature>
<evidence type="ECO:0000313" key="3">
    <source>
        <dbReference type="Proteomes" id="UP000663831"/>
    </source>
</evidence>
<organism evidence="2 3">
    <name type="scientific">Rhizoctonia solani</name>
    <dbReference type="NCBI Taxonomy" id="456999"/>
    <lineage>
        <taxon>Eukaryota</taxon>
        <taxon>Fungi</taxon>
        <taxon>Dikarya</taxon>
        <taxon>Basidiomycota</taxon>
        <taxon>Agaricomycotina</taxon>
        <taxon>Agaricomycetes</taxon>
        <taxon>Cantharellales</taxon>
        <taxon>Ceratobasidiaceae</taxon>
        <taxon>Rhizoctonia</taxon>
    </lineage>
</organism>
<dbReference type="Pfam" id="PF20236">
    <property type="entry name" value="DUF6593"/>
    <property type="match status" value="1"/>
</dbReference>
<dbReference type="OrthoDB" id="3360976at2759"/>
<dbReference type="InterPro" id="IPR046528">
    <property type="entry name" value="DUF6593"/>
</dbReference>
<gene>
    <name evidence="2" type="ORF">RDB_LOCUS97368</name>
</gene>
<proteinExistence type="predicted"/>
<name>A0A8H3CGS2_9AGAM</name>
<evidence type="ECO:0000259" key="1">
    <source>
        <dbReference type="Pfam" id="PF20236"/>
    </source>
</evidence>
<dbReference type="AlphaFoldDB" id="A0A8H3CGS2"/>
<protein>
    <recommendedName>
        <fullName evidence="1">DUF6593 domain-containing protein</fullName>
    </recommendedName>
</protein>
<dbReference type="EMBL" id="CAJMWV010003281">
    <property type="protein sequence ID" value="CAE6479414.1"/>
    <property type="molecule type" value="Genomic_DNA"/>
</dbReference>
<reference evidence="2" key="1">
    <citation type="submission" date="2021-01" db="EMBL/GenBank/DDBJ databases">
        <authorList>
            <person name="Kaushik A."/>
        </authorList>
    </citation>
    <scope>NUCLEOTIDE SEQUENCE</scope>
    <source>
        <strain evidence="2">AG3-1AP</strain>
    </source>
</reference>
<sequence length="165" mass="18323">MATYVLVKNDPRNTALTDLEGNTIYKISTRVSFPNETTTITRAGESELVAIIYWNATGKNTITMNDITRNITDVFPKSSKASISRLVTTGDGEAFKWKYTTKLYCMSETTGLNVATYYHVLFADHRNKKSTIDIAPSAVRYSDLLVVSWMIMAKEGLDGYPGLGS</sequence>